<feature type="compositionally biased region" description="Basic and acidic residues" evidence="2">
    <location>
        <begin position="417"/>
        <end position="431"/>
    </location>
</feature>
<sequence>MKSCKRFILNFPTTHNFIYQSKKFPFNFDIFKYFSKKLFQEQEVYSDVTEINLLTNEEESQIDLSEDIINNFIKFCQQQECDINNDNVILLNFLSTKYEVDELTEITKDYISDHQKELRLNLISFKQKTFYNSDQLEQTISEHLSDYIHDENFLKLPLPLIHRILMKNHDKQLREKDEYIEFLFRCLDTFGIGSSVLFEDIDFDKLPSKYQKLLLSDYSDKFDFHFINQSFLKSTYNMAGELVEKMKVLDEFNTVVQRIESANEQRKNEDEQKFTHFNDQINEIRTEMNEKEQEQKSNEDSIKKLMSDEIAKLKEEMMKMSQEQASIFDEKIRNEELKNEKLARDISGLRCEMARMSDVFNKVYPVGSIYMSVNSASPQTLFGGVWTEWGQGRVPVGVSSSGTFSSVEKTGGSETHTLTESEMPKHRGHCNERSASTSKAYEINFDKAIASGIFVSYKSGPFCVNMDALDIRTYCRGSGHSHNNLQPYITCYMWKRTG</sequence>
<accession>A0ABR2HA20</accession>
<keyword evidence="1" id="KW-0175">Coiled coil</keyword>
<feature type="domain" description="Baseplate structural protein Gp10 C-terminal" evidence="3">
    <location>
        <begin position="359"/>
        <end position="497"/>
    </location>
</feature>
<evidence type="ECO:0000313" key="4">
    <source>
        <dbReference type="EMBL" id="KAK8842746.1"/>
    </source>
</evidence>
<dbReference type="SUPFAM" id="SSF88874">
    <property type="entry name" value="Receptor-binding domain of short tail fibre protein gp12"/>
    <property type="match status" value="1"/>
</dbReference>
<proteinExistence type="predicted"/>
<dbReference type="EMBL" id="JAPFFF010000037">
    <property type="protein sequence ID" value="KAK8842746.1"/>
    <property type="molecule type" value="Genomic_DNA"/>
</dbReference>
<gene>
    <name evidence="4" type="ORF">M9Y10_025610</name>
</gene>
<organism evidence="4 5">
    <name type="scientific">Tritrichomonas musculus</name>
    <dbReference type="NCBI Taxonomy" id="1915356"/>
    <lineage>
        <taxon>Eukaryota</taxon>
        <taxon>Metamonada</taxon>
        <taxon>Parabasalia</taxon>
        <taxon>Tritrichomonadida</taxon>
        <taxon>Tritrichomonadidae</taxon>
        <taxon>Tritrichomonas</taxon>
    </lineage>
</organism>
<keyword evidence="5" id="KW-1185">Reference proteome</keyword>
<evidence type="ECO:0000313" key="5">
    <source>
        <dbReference type="Proteomes" id="UP001470230"/>
    </source>
</evidence>
<reference evidence="4 5" key="1">
    <citation type="submission" date="2024-04" db="EMBL/GenBank/DDBJ databases">
        <title>Tritrichomonas musculus Genome.</title>
        <authorList>
            <person name="Alves-Ferreira E."/>
            <person name="Grigg M."/>
            <person name="Lorenzi H."/>
            <person name="Galac M."/>
        </authorList>
    </citation>
    <scope>NUCLEOTIDE SEQUENCE [LARGE SCALE GENOMIC DNA]</scope>
    <source>
        <strain evidence="4 5">EAF2021</strain>
    </source>
</reference>
<evidence type="ECO:0000256" key="2">
    <source>
        <dbReference type="SAM" id="MobiDB-lite"/>
    </source>
</evidence>
<dbReference type="Pfam" id="PF21939">
    <property type="entry name" value="Gp10_C"/>
    <property type="match status" value="1"/>
</dbReference>
<name>A0ABR2HA20_9EUKA</name>
<evidence type="ECO:0000256" key="1">
    <source>
        <dbReference type="SAM" id="Coils"/>
    </source>
</evidence>
<feature type="coiled-coil region" evidence="1">
    <location>
        <begin position="274"/>
        <end position="352"/>
    </location>
</feature>
<protein>
    <recommendedName>
        <fullName evidence="3">Baseplate structural protein Gp10 C-terminal domain-containing protein</fullName>
    </recommendedName>
</protein>
<comment type="caution">
    <text evidence="4">The sequence shown here is derived from an EMBL/GenBank/DDBJ whole genome shotgun (WGS) entry which is preliminary data.</text>
</comment>
<dbReference type="Proteomes" id="UP001470230">
    <property type="component" value="Unassembled WGS sequence"/>
</dbReference>
<dbReference type="InterPro" id="IPR053827">
    <property type="entry name" value="Gp10_C"/>
</dbReference>
<feature type="region of interest" description="Disordered" evidence="2">
    <location>
        <begin position="400"/>
        <end position="431"/>
    </location>
</feature>
<evidence type="ECO:0000259" key="3">
    <source>
        <dbReference type="Pfam" id="PF21939"/>
    </source>
</evidence>